<reference evidence="3" key="1">
    <citation type="submission" date="2022-11" db="EMBL/GenBank/DDBJ databases">
        <authorList>
            <person name="Petersen C."/>
        </authorList>
    </citation>
    <scope>NUCLEOTIDE SEQUENCE</scope>
    <source>
        <strain evidence="3">IBT 26290</strain>
    </source>
</reference>
<dbReference type="InterPro" id="IPR031728">
    <property type="entry name" value="GlcAase_C"/>
</dbReference>
<feature type="domain" description="Beta-glucuronidase C-terminal" evidence="2">
    <location>
        <begin position="371"/>
        <end position="474"/>
    </location>
</feature>
<dbReference type="Gene3D" id="2.60.40.1180">
    <property type="entry name" value="Golgi alpha-mannosidase II"/>
    <property type="match status" value="1"/>
</dbReference>
<gene>
    <name evidence="3" type="ORF">N7482_000461</name>
</gene>
<keyword evidence="1" id="KW-0732">Signal</keyword>
<evidence type="ECO:0000259" key="2">
    <source>
        <dbReference type="Pfam" id="PF16862"/>
    </source>
</evidence>
<dbReference type="InterPro" id="IPR017853">
    <property type="entry name" value="GH"/>
</dbReference>
<dbReference type="PANTHER" id="PTHR36183:SF2">
    <property type="entry name" value="BETA-GLUCURONIDASE C-TERMINAL DOMAIN-CONTAINING PROTEIN"/>
    <property type="match status" value="1"/>
</dbReference>
<keyword evidence="4" id="KW-1185">Reference proteome</keyword>
<dbReference type="Proteomes" id="UP001149163">
    <property type="component" value="Unassembled WGS sequence"/>
</dbReference>
<dbReference type="InterPro" id="IPR052974">
    <property type="entry name" value="GH79_Enzymes"/>
</dbReference>
<feature type="chain" id="PRO_5040773394" description="Beta-glucuronidase C-terminal domain-containing protein" evidence="1">
    <location>
        <begin position="20"/>
        <end position="477"/>
    </location>
</feature>
<evidence type="ECO:0000256" key="1">
    <source>
        <dbReference type="SAM" id="SignalP"/>
    </source>
</evidence>
<dbReference type="EMBL" id="JAPQKN010000001">
    <property type="protein sequence ID" value="KAJ5174584.1"/>
    <property type="molecule type" value="Genomic_DNA"/>
</dbReference>
<dbReference type="AlphaFoldDB" id="A0A9W9IE79"/>
<feature type="signal peptide" evidence="1">
    <location>
        <begin position="1"/>
        <end position="19"/>
    </location>
</feature>
<evidence type="ECO:0000313" key="3">
    <source>
        <dbReference type="EMBL" id="KAJ5174584.1"/>
    </source>
</evidence>
<dbReference type="GeneID" id="81421762"/>
<dbReference type="PANTHER" id="PTHR36183">
    <property type="entry name" value="BETA-GLUCURONIDASE"/>
    <property type="match status" value="1"/>
</dbReference>
<dbReference type="OrthoDB" id="2796951at2759"/>
<accession>A0A9W9IE79</accession>
<evidence type="ECO:0000313" key="4">
    <source>
        <dbReference type="Proteomes" id="UP001149163"/>
    </source>
</evidence>
<dbReference type="InterPro" id="IPR013780">
    <property type="entry name" value="Glyco_hydro_b"/>
</dbReference>
<sequence length="477" mass="51116">MTFLPISASLLGLAASVWGLSFNIPTSPPPNSSGQLSAAPVGVSLEFFTFPEYMEDVASTKTCLQNLKDLTGTWPRLRIGGTTQDRATYDSSLTRSVDYTVASAGDAPETLTYGPSFISLAASYGGEVIFGLNRRLDNIANTKSAALLARRKMDNLYAIELGNEPTFYSKSDPIAHGASWTAASDEASQISWQEAVCDYLDASDLISAGVYFGTSMSVAGLTAKEGYENKFVKDYCSHNYPQGSGSFNLPNLMGHSHIATQIKPFAAEVSAAHRMGKPHIFGETNSATQGGGGVSPTFGAALWILDYVMQSVIMGTDALYFHQGTVGNCQYCWWGRYDVGSPYYGAYFAAMALANADRIAPLDSQDTPYAAYAIYKSGAPVRVLLYNSDYYVSSDGTRSSQTYKLSGISSSRVTAKRLTAPHATSRVDQGESPTIAGQTFANGKCTIEGTERIETVYVYGGEATFTVAASEALLIYL</sequence>
<proteinExistence type="predicted"/>
<organism evidence="3 4">
    <name type="scientific">Penicillium canariense</name>
    <dbReference type="NCBI Taxonomy" id="189055"/>
    <lineage>
        <taxon>Eukaryota</taxon>
        <taxon>Fungi</taxon>
        <taxon>Dikarya</taxon>
        <taxon>Ascomycota</taxon>
        <taxon>Pezizomycotina</taxon>
        <taxon>Eurotiomycetes</taxon>
        <taxon>Eurotiomycetidae</taxon>
        <taxon>Eurotiales</taxon>
        <taxon>Aspergillaceae</taxon>
        <taxon>Penicillium</taxon>
    </lineage>
</organism>
<dbReference type="SUPFAM" id="SSF51445">
    <property type="entry name" value="(Trans)glycosidases"/>
    <property type="match status" value="1"/>
</dbReference>
<reference evidence="3" key="2">
    <citation type="journal article" date="2023" name="IMA Fungus">
        <title>Comparative genomic study of the Penicillium genus elucidates a diverse pangenome and 15 lateral gene transfer events.</title>
        <authorList>
            <person name="Petersen C."/>
            <person name="Sorensen T."/>
            <person name="Nielsen M.R."/>
            <person name="Sondergaard T.E."/>
            <person name="Sorensen J.L."/>
            <person name="Fitzpatrick D.A."/>
            <person name="Frisvad J.C."/>
            <person name="Nielsen K.L."/>
        </authorList>
    </citation>
    <scope>NUCLEOTIDE SEQUENCE</scope>
    <source>
        <strain evidence="3">IBT 26290</strain>
    </source>
</reference>
<dbReference type="Gene3D" id="3.20.20.80">
    <property type="entry name" value="Glycosidases"/>
    <property type="match status" value="1"/>
</dbReference>
<name>A0A9W9IE79_9EURO</name>
<comment type="caution">
    <text evidence="3">The sequence shown here is derived from an EMBL/GenBank/DDBJ whole genome shotgun (WGS) entry which is preliminary data.</text>
</comment>
<dbReference type="Pfam" id="PF16862">
    <property type="entry name" value="Glyco_hydro_79C"/>
    <property type="match status" value="1"/>
</dbReference>
<dbReference type="RefSeq" id="XP_056546192.1">
    <property type="nucleotide sequence ID" value="XM_056682586.1"/>
</dbReference>
<protein>
    <recommendedName>
        <fullName evidence="2">Beta-glucuronidase C-terminal domain-containing protein</fullName>
    </recommendedName>
</protein>